<dbReference type="InterPro" id="IPR012347">
    <property type="entry name" value="Ferritin-like"/>
</dbReference>
<keyword evidence="2" id="KW-1185">Reference proteome</keyword>
<proteinExistence type="predicted"/>
<dbReference type="AlphaFoldDB" id="A0A250KNB3"/>
<dbReference type="Proteomes" id="UP000266313">
    <property type="component" value="Chromosome"/>
</dbReference>
<evidence type="ECO:0000313" key="1">
    <source>
        <dbReference type="EMBL" id="BBA33193.1"/>
    </source>
</evidence>
<sequence length="129" mass="15050">MNEALDDEYKARATYRKVIENFGPIRPFVNIVEAEDRHAAALLSLFERYDIPLPEDLWPGRVRAPETVEQACRSAVEAEKENMAMYERLLKATPEPDVRRVLENLQSASRDRHLPAFERCLQRRRPIES</sequence>
<accession>A0A250KNB3</accession>
<dbReference type="InterPro" id="IPR009078">
    <property type="entry name" value="Ferritin-like_SF"/>
</dbReference>
<evidence type="ECO:0008006" key="3">
    <source>
        <dbReference type="Google" id="ProtNLM"/>
    </source>
</evidence>
<dbReference type="KEGG" id="mmai:sS8_1231"/>
<dbReference type="InterPro" id="IPR019243">
    <property type="entry name" value="DUF2202"/>
</dbReference>
<evidence type="ECO:0000313" key="2">
    <source>
        <dbReference type="Proteomes" id="UP000266313"/>
    </source>
</evidence>
<name>A0A250KNB3_9GAMM</name>
<dbReference type="CDD" id="cd01048">
    <property type="entry name" value="Ferritin_like_AB2"/>
    <property type="match status" value="1"/>
</dbReference>
<dbReference type="SUPFAM" id="SSF47240">
    <property type="entry name" value="Ferritin-like"/>
    <property type="match status" value="1"/>
</dbReference>
<gene>
    <name evidence="1" type="ORF">sS8_1231</name>
</gene>
<dbReference type="EMBL" id="AP017928">
    <property type="protein sequence ID" value="BBA33193.1"/>
    <property type="molecule type" value="Genomic_DNA"/>
</dbReference>
<dbReference type="Gene3D" id="1.20.1260.10">
    <property type="match status" value="1"/>
</dbReference>
<reference evidence="1 2" key="1">
    <citation type="submission" date="2016-12" db="EMBL/GenBank/DDBJ databases">
        <title>Genome sequencing of Methylocaldum marinum.</title>
        <authorList>
            <person name="Takeuchi M."/>
            <person name="Kamagata Y."/>
            <person name="Hiraoka S."/>
            <person name="Oshima K."/>
            <person name="Hattori M."/>
            <person name="Iwasaki W."/>
        </authorList>
    </citation>
    <scope>NUCLEOTIDE SEQUENCE [LARGE SCALE GENOMIC DNA]</scope>
    <source>
        <strain evidence="1 2">S8</strain>
    </source>
</reference>
<protein>
    <recommendedName>
        <fullName evidence="3">DUF2202 domain-containing protein</fullName>
    </recommendedName>
</protein>
<organism evidence="1 2">
    <name type="scientific">Methylocaldum marinum</name>
    <dbReference type="NCBI Taxonomy" id="1432792"/>
    <lineage>
        <taxon>Bacteria</taxon>
        <taxon>Pseudomonadati</taxon>
        <taxon>Pseudomonadota</taxon>
        <taxon>Gammaproteobacteria</taxon>
        <taxon>Methylococcales</taxon>
        <taxon>Methylococcaceae</taxon>
        <taxon>Methylocaldum</taxon>
    </lineage>
</organism>